<dbReference type="EMBL" id="CP023777">
    <property type="protein sequence ID" value="ATL49387.1"/>
    <property type="molecule type" value="Genomic_DNA"/>
</dbReference>
<dbReference type="AlphaFoldDB" id="A0A291QZL1"/>
<dbReference type="RefSeq" id="WP_098195754.1">
    <property type="nucleotide sequence ID" value="NZ_CP023777.1"/>
</dbReference>
<reference evidence="1 2" key="1">
    <citation type="submission" date="2017-10" db="EMBL/GenBank/DDBJ databases">
        <title>Paenichitinophaga pekingensis gen. nov., sp. nov., isolated from activated sludge.</title>
        <authorList>
            <person name="Jin D."/>
            <person name="Kong X."/>
            <person name="Deng Y."/>
            <person name="Bai Z."/>
        </authorList>
    </citation>
    <scope>NUCLEOTIDE SEQUENCE [LARGE SCALE GENOMIC DNA]</scope>
    <source>
        <strain evidence="1 2">13</strain>
    </source>
</reference>
<dbReference type="Proteomes" id="UP000220133">
    <property type="component" value="Chromosome"/>
</dbReference>
<gene>
    <name evidence="1" type="ORF">COR50_20620</name>
</gene>
<organism evidence="1 2">
    <name type="scientific">Chitinophaga caeni</name>
    <dbReference type="NCBI Taxonomy" id="2029983"/>
    <lineage>
        <taxon>Bacteria</taxon>
        <taxon>Pseudomonadati</taxon>
        <taxon>Bacteroidota</taxon>
        <taxon>Chitinophagia</taxon>
        <taxon>Chitinophagales</taxon>
        <taxon>Chitinophagaceae</taxon>
        <taxon>Chitinophaga</taxon>
    </lineage>
</organism>
<accession>A0A291QZL1</accession>
<proteinExistence type="predicted"/>
<protein>
    <submittedName>
        <fullName evidence="1">Uncharacterized protein</fullName>
    </submittedName>
</protein>
<dbReference type="OrthoDB" id="1467310at2"/>
<dbReference type="SUPFAM" id="SSF82185">
    <property type="entry name" value="Histone H3 K4-specific methyltransferase SET7/9 N-terminal domain"/>
    <property type="match status" value="1"/>
</dbReference>
<evidence type="ECO:0000313" key="1">
    <source>
        <dbReference type="EMBL" id="ATL49387.1"/>
    </source>
</evidence>
<dbReference type="KEGG" id="cbae:COR50_20620"/>
<name>A0A291QZL1_9BACT</name>
<keyword evidence="2" id="KW-1185">Reference proteome</keyword>
<sequence>MKNYIVLSLFILFHSCTQIFKDPEIHIKDNKSYDSLGRLLSGKVQYYYQNGIMSSYFVYKNGIPKGDWRLYDLTGNEIQRGCNFDDPDFESLVSKRYKVDYVILNKWSEGDIRFITAYVGLKNKTTDVSNDSMTDFTNYLNKYKIKNMEFLFLHNNDTIYNRKIW</sequence>
<evidence type="ECO:0000313" key="2">
    <source>
        <dbReference type="Proteomes" id="UP000220133"/>
    </source>
</evidence>